<evidence type="ECO:0000256" key="8">
    <source>
        <dbReference type="ARBA" id="ARBA00058296"/>
    </source>
</evidence>
<dbReference type="Gene3D" id="1.20.890.10">
    <property type="entry name" value="cAMP-dependent protein kinase regulatory subunit, dimerization-anchoring domain"/>
    <property type="match status" value="1"/>
</dbReference>
<organism evidence="12 13">
    <name type="scientific">Gopherus agassizii</name>
    <name type="common">Agassiz's desert tortoise</name>
    <dbReference type="NCBI Taxonomy" id="38772"/>
    <lineage>
        <taxon>Eukaryota</taxon>
        <taxon>Metazoa</taxon>
        <taxon>Chordata</taxon>
        <taxon>Craniata</taxon>
        <taxon>Vertebrata</taxon>
        <taxon>Euteleostomi</taxon>
        <taxon>Archelosauria</taxon>
        <taxon>Testudinata</taxon>
        <taxon>Testudines</taxon>
        <taxon>Cryptodira</taxon>
        <taxon>Durocryptodira</taxon>
        <taxon>Testudinoidea</taxon>
        <taxon>Testudinidae</taxon>
        <taxon>Gopherus</taxon>
    </lineage>
</organism>
<keyword evidence="6" id="KW-0206">Cytoskeleton</keyword>
<dbReference type="PANTHER" id="PTHR23356:SF16">
    <property type="entry name" value="DPY30 DOMAIN CONTAINING 2"/>
    <property type="match status" value="1"/>
</dbReference>
<accession>A0A452HQR0</accession>
<dbReference type="CDD" id="cd22966">
    <property type="entry name" value="DD_DYDC-like"/>
    <property type="match status" value="1"/>
</dbReference>
<evidence type="ECO:0000256" key="4">
    <source>
        <dbReference type="ARBA" id="ARBA00022846"/>
    </source>
</evidence>
<sequence length="178" mass="20822">MESEYLKRCLGICLAKGLADVVEHRPIDPIEYLAYWIYKYRRNLDEEQQRKQERAELEQEREEALKELEMLEKMKEEELMIQQKLAEEQQAQLEREHEEAQLELERVEKEKAAELSLQQKAEKEPGDKSRTLAELTDKYGAPNLTRVEEIDESGQSDAALNLTAESEEEIPTDIKVDS</sequence>
<dbReference type="Pfam" id="PF05186">
    <property type="entry name" value="Dpy-30"/>
    <property type="match status" value="1"/>
</dbReference>
<comment type="function">
    <text evidence="8">Functions as part of axonemal radial spoke complexes that play an important part in the motility of sperm and cilia. Plays a crucial role during acrosome biogenesis.</text>
</comment>
<name>A0A452HQR0_9SAUR</name>
<dbReference type="Ensembl" id="ENSGAGT00000019826.1">
    <property type="protein sequence ID" value="ENSGAGP00000017379.1"/>
    <property type="gene ID" value="ENSGAGG00000012928.1"/>
</dbReference>
<feature type="compositionally biased region" description="Basic and acidic residues" evidence="11">
    <location>
        <begin position="120"/>
        <end position="137"/>
    </location>
</feature>
<evidence type="ECO:0000256" key="9">
    <source>
        <dbReference type="ARBA" id="ARBA00062391"/>
    </source>
</evidence>
<evidence type="ECO:0000256" key="3">
    <source>
        <dbReference type="ARBA" id="ARBA00022490"/>
    </source>
</evidence>
<dbReference type="FunFam" id="1.20.890.10:FF:000009">
    <property type="entry name" value="DPY30 domain-containing protein 1"/>
    <property type="match status" value="1"/>
</dbReference>
<evidence type="ECO:0000256" key="5">
    <source>
        <dbReference type="ARBA" id="ARBA00023069"/>
    </source>
</evidence>
<dbReference type="AlphaFoldDB" id="A0A452HQR0"/>
<dbReference type="InterPro" id="IPR049630">
    <property type="entry name" value="DYDC-like_DD"/>
</dbReference>
<reference evidence="12" key="2">
    <citation type="submission" date="2025-05" db="UniProtKB">
        <authorList>
            <consortium name="Ensembl"/>
        </authorList>
    </citation>
    <scope>IDENTIFICATION</scope>
</reference>
<evidence type="ECO:0000256" key="7">
    <source>
        <dbReference type="ARBA" id="ARBA00023273"/>
    </source>
</evidence>
<dbReference type="InterPro" id="IPR037856">
    <property type="entry name" value="Sdc1/DPY30"/>
</dbReference>
<evidence type="ECO:0000256" key="6">
    <source>
        <dbReference type="ARBA" id="ARBA00023212"/>
    </source>
</evidence>
<dbReference type="Ensembl" id="ENSGAGT00000019827.1">
    <property type="protein sequence ID" value="ENSGAGP00000017380.1"/>
    <property type="gene ID" value="ENSGAGG00000012928.1"/>
</dbReference>
<keyword evidence="3" id="KW-0963">Cytoplasm</keyword>
<reference evidence="13" key="1">
    <citation type="journal article" date="2017" name="PLoS ONE">
        <title>The Agassiz's desert tortoise genome provides a resource for the conservation of a threatened species.</title>
        <authorList>
            <person name="Tollis M."/>
            <person name="DeNardo D.F."/>
            <person name="Cornelius J.A."/>
            <person name="Dolby G.A."/>
            <person name="Edwards T."/>
            <person name="Henen B.T."/>
            <person name="Karl A.E."/>
            <person name="Murphy R.W."/>
            <person name="Kusumi K."/>
        </authorList>
    </citation>
    <scope>NUCLEOTIDE SEQUENCE [LARGE SCALE GENOMIC DNA]</scope>
</reference>
<comment type="subunit">
    <text evidence="9">Component of the axonemal radial spoke complex 1 (RS1), at least composed of spoke head proteins RSPH1, RSPH3, RSPH9 and the cilia-specific component RSPH4A or sperm-specific component RSPH6A, spoke stalk proteins RSPH14, DNAJB13, DYDC1, ROPN1L and NME5, and the anchor protein IQUB. Interacts with SH3GL3.</text>
</comment>
<feature type="region of interest" description="Disordered" evidence="11">
    <location>
        <begin position="116"/>
        <end position="178"/>
    </location>
</feature>
<keyword evidence="7" id="KW-0966">Cell projection</keyword>
<dbReference type="STRING" id="38772.ENSGAGP00000017379"/>
<keyword evidence="13" id="KW-1185">Reference proteome</keyword>
<evidence type="ECO:0000313" key="13">
    <source>
        <dbReference type="Proteomes" id="UP000291020"/>
    </source>
</evidence>
<dbReference type="Ensembl" id="ENSGAGT00000019823.1">
    <property type="protein sequence ID" value="ENSGAGP00000017376.1"/>
    <property type="gene ID" value="ENSGAGG00000012928.1"/>
</dbReference>
<protein>
    <recommendedName>
        <fullName evidence="10">DPY30 domain-containing protein 1</fullName>
    </recommendedName>
</protein>
<dbReference type="InterPro" id="IPR007858">
    <property type="entry name" value="Dpy-30_motif"/>
</dbReference>
<keyword evidence="4" id="KW-0282">Flagellum</keyword>
<dbReference type="GO" id="GO:0048188">
    <property type="term" value="C:Set1C/COMPASS complex"/>
    <property type="evidence" value="ECO:0007669"/>
    <property type="project" value="InterPro"/>
</dbReference>
<proteinExistence type="inferred from homology"/>
<evidence type="ECO:0000256" key="11">
    <source>
        <dbReference type="SAM" id="MobiDB-lite"/>
    </source>
</evidence>
<comment type="subcellular location">
    <subcellularLocation>
        <location evidence="1">Cytoplasm</location>
        <location evidence="1">Cytoskeleton</location>
        <location evidence="1">Flagellum axoneme</location>
    </subcellularLocation>
</comment>
<evidence type="ECO:0000256" key="10">
    <source>
        <dbReference type="ARBA" id="ARBA00068754"/>
    </source>
</evidence>
<evidence type="ECO:0000256" key="1">
    <source>
        <dbReference type="ARBA" id="ARBA00004611"/>
    </source>
</evidence>
<dbReference type="PANTHER" id="PTHR23356">
    <property type="entry name" value="DPY30-RELATED"/>
    <property type="match status" value="1"/>
</dbReference>
<comment type="similarity">
    <text evidence="2">Belongs to the dpy-30 family.</text>
</comment>
<evidence type="ECO:0000256" key="2">
    <source>
        <dbReference type="ARBA" id="ARBA00010849"/>
    </source>
</evidence>
<evidence type="ECO:0000313" key="12">
    <source>
        <dbReference type="Ensembl" id="ENSGAGP00000017379.1"/>
    </source>
</evidence>
<dbReference type="Proteomes" id="UP000291020">
    <property type="component" value="Unassembled WGS sequence"/>
</dbReference>
<keyword evidence="5" id="KW-0969">Cilium</keyword>